<keyword evidence="1" id="KW-0472">Membrane</keyword>
<gene>
    <name evidence="3" type="primary">LOC113793943</name>
</gene>
<dbReference type="OMA" id="HFRINSC"/>
<dbReference type="KEGG" id="dpte:113793943"/>
<sequence length="433" mass="50678">KCEGMYQQIVIHALQKHCTPLHYQQKPKPKRNVLTFAAGVVATLIVMGATIGFNAFVKSQSGIHETSMSEAELYRIEHQINTKMVNAIIQLHQEMERLRHLSYQQQIPSLFLAKFYQIETIIHEVFSESVDKPIPKAIFQLFNNLSICNDCPPENWHLESCKIYAAREPSDSLLRLNINAIKIDRRYEILRADPFHLIVNDKLNSSNLCTSVYTGPSYSVMDKETKCAKNIIFNPYDDYQAPFIFHSINCNNNFQNFGAKWKTVDCKPKEEMTSEEIVQVKTDENFVYYYCFLQNMTLQQNFYPCKNQIYKSKLGQNLTINNQTVKFHKIKINIVHNLQDEFNELINFRIFNSFNSSVNLQDLTTLVEQEDKLINKIVVSYFSQYYLYIIISILSIIIVITMILFAYYRIRARSYQQVAREQYQLAHLRVSRS</sequence>
<evidence type="ECO:0000313" key="3">
    <source>
        <dbReference type="RefSeq" id="XP_027199822.1"/>
    </source>
</evidence>
<evidence type="ECO:0000313" key="2">
    <source>
        <dbReference type="Proteomes" id="UP000515146"/>
    </source>
</evidence>
<accession>A0A6P6Y2V0</accession>
<protein>
    <submittedName>
        <fullName evidence="3">Uncharacterized protein LOC113793943</fullName>
    </submittedName>
</protein>
<feature type="non-terminal residue" evidence="3">
    <location>
        <position position="1"/>
    </location>
</feature>
<reference evidence="3" key="1">
    <citation type="submission" date="2025-08" db="UniProtKB">
        <authorList>
            <consortium name="RefSeq"/>
        </authorList>
    </citation>
    <scope>IDENTIFICATION</scope>
    <source>
        <strain evidence="3">Airmid</strain>
    </source>
</reference>
<evidence type="ECO:0000256" key="1">
    <source>
        <dbReference type="SAM" id="Phobius"/>
    </source>
</evidence>
<dbReference type="RefSeq" id="XP_027199822.1">
    <property type="nucleotide sequence ID" value="XM_027344021.1"/>
</dbReference>
<name>A0A6P6Y2V0_DERPT</name>
<keyword evidence="1" id="KW-1133">Transmembrane helix</keyword>
<proteinExistence type="predicted"/>
<keyword evidence="1" id="KW-0812">Transmembrane</keyword>
<dbReference type="InParanoid" id="A0A6P6Y2V0"/>
<feature type="transmembrane region" description="Helical" evidence="1">
    <location>
        <begin position="385"/>
        <end position="408"/>
    </location>
</feature>
<dbReference type="Proteomes" id="UP000515146">
    <property type="component" value="Unplaced"/>
</dbReference>
<feature type="transmembrane region" description="Helical" evidence="1">
    <location>
        <begin position="33"/>
        <end position="57"/>
    </location>
</feature>
<dbReference type="AlphaFoldDB" id="A0A6P6Y2V0"/>
<dbReference type="OrthoDB" id="6511875at2759"/>
<keyword evidence="2" id="KW-1185">Reference proteome</keyword>
<organism evidence="2 3">
    <name type="scientific">Dermatophagoides pteronyssinus</name>
    <name type="common">European house dust mite</name>
    <dbReference type="NCBI Taxonomy" id="6956"/>
    <lineage>
        <taxon>Eukaryota</taxon>
        <taxon>Metazoa</taxon>
        <taxon>Ecdysozoa</taxon>
        <taxon>Arthropoda</taxon>
        <taxon>Chelicerata</taxon>
        <taxon>Arachnida</taxon>
        <taxon>Acari</taxon>
        <taxon>Acariformes</taxon>
        <taxon>Sarcoptiformes</taxon>
        <taxon>Astigmata</taxon>
        <taxon>Psoroptidia</taxon>
        <taxon>Analgoidea</taxon>
        <taxon>Pyroglyphidae</taxon>
        <taxon>Dermatophagoidinae</taxon>
        <taxon>Dermatophagoides</taxon>
    </lineage>
</organism>